<dbReference type="NCBIfam" id="TIGR01766">
    <property type="entry name" value="IS200/IS605 family accessory protein TnpB-like domain"/>
    <property type="match status" value="1"/>
</dbReference>
<dbReference type="Pfam" id="PF01385">
    <property type="entry name" value="OrfB_IS605"/>
    <property type="match status" value="1"/>
</dbReference>
<dbReference type="Proteomes" id="UP000597877">
    <property type="component" value="Unassembled WGS sequence"/>
</dbReference>
<feature type="domain" description="Transposase putative helix-turn-helix" evidence="11">
    <location>
        <begin position="1"/>
        <end position="46"/>
    </location>
</feature>
<dbReference type="InterPro" id="IPR051399">
    <property type="entry name" value="RNA-guided_DNA_endo/Transpos"/>
</dbReference>
<dbReference type="PANTHER" id="PTHR30405">
    <property type="entry name" value="TRANSPOSASE"/>
    <property type="match status" value="1"/>
</dbReference>
<comment type="similarity">
    <text evidence="2">In the N-terminal section; belongs to the transposase 2 family.</text>
</comment>
<evidence type="ECO:0000259" key="9">
    <source>
        <dbReference type="Pfam" id="PF01385"/>
    </source>
</evidence>
<evidence type="ECO:0000256" key="6">
    <source>
        <dbReference type="ARBA" id="ARBA00023125"/>
    </source>
</evidence>
<dbReference type="InterPro" id="IPR001959">
    <property type="entry name" value="Transposase"/>
</dbReference>
<reference evidence="12 13" key="1">
    <citation type="submission" date="2020-08" db="EMBL/GenBank/DDBJ databases">
        <title>Genome public.</title>
        <authorList>
            <person name="Liu C."/>
            <person name="Sun Q."/>
        </authorList>
    </citation>
    <scope>NUCLEOTIDE SEQUENCE [LARGE SCALE GENOMIC DNA]</scope>
    <source>
        <strain evidence="12 13">BX4</strain>
    </source>
</reference>
<gene>
    <name evidence="12" type="primary">tnpB</name>
    <name evidence="12" type="ORF">H8S00_04960</name>
</gene>
<comment type="caution">
    <text evidence="12">The sequence shown here is derived from an EMBL/GenBank/DDBJ whole genome shotgun (WGS) entry which is preliminary data.</text>
</comment>
<dbReference type="InterPro" id="IPR021027">
    <property type="entry name" value="Transposase_put_HTH"/>
</dbReference>
<proteinExistence type="inferred from homology"/>
<keyword evidence="6" id="KW-0238">DNA-binding</keyword>
<protein>
    <submittedName>
        <fullName evidence="12">IS200/IS605 family element transposase accessory protein TnpB</fullName>
    </submittedName>
</protein>
<sequence length="367" mass="42666">MIKAYKIRCYPTDEQKQLIIKTFGCCRWYWNQALHDNIKYYEKNKKGKINTPAFYKKEFLWLKEVDATALCFTQMDLQSAFSKFFKEKNFGYPKYKSKKYPKNSYKTMQTSGYPVTENDIKITKLGRVKIINHRHKSGIAKSCTISMTPTGEFYIAILWKDEELLKKLEPINKEVGIDLGLKDLAICSDGEKFPVLQSLRNELPKLKREQRKLSKMKRGSKNYNRQKIKIAKLHQHIANQRKDYLHKISYKLTNENQVIALEDLNVKGLMKNHHLALSISDVGWIEFVNMLEYKALDKGRTVQKIDRWFPSSQICSCCGCVTGKKPLWIREWTCLECGTAHDRDINAAKNILTEGKRILGASSCPGR</sequence>
<name>A0ABR7F161_9FIRM</name>
<dbReference type="PANTHER" id="PTHR30405:SF25">
    <property type="entry name" value="RNA-GUIDED DNA ENDONUCLEASE INSQ-RELATED"/>
    <property type="match status" value="1"/>
</dbReference>
<evidence type="ECO:0000256" key="5">
    <source>
        <dbReference type="ARBA" id="ARBA00022833"/>
    </source>
</evidence>
<keyword evidence="4" id="KW-0479">Metal-binding</keyword>
<evidence type="ECO:0000256" key="7">
    <source>
        <dbReference type="ARBA" id="ARBA00023172"/>
    </source>
</evidence>
<dbReference type="Pfam" id="PF07282">
    <property type="entry name" value="Cas12f1-like_TNB"/>
    <property type="match status" value="1"/>
</dbReference>
<feature type="domain" description="Probable transposase IS891/IS1136/IS1341" evidence="9">
    <location>
        <begin position="167"/>
        <end position="272"/>
    </location>
</feature>
<dbReference type="InterPro" id="IPR010095">
    <property type="entry name" value="Cas12f1-like_TNB"/>
</dbReference>
<evidence type="ECO:0000313" key="13">
    <source>
        <dbReference type="Proteomes" id="UP000597877"/>
    </source>
</evidence>
<dbReference type="Pfam" id="PF12323">
    <property type="entry name" value="HTH_OrfB_IS605"/>
    <property type="match status" value="1"/>
</dbReference>
<evidence type="ECO:0000256" key="4">
    <source>
        <dbReference type="ARBA" id="ARBA00022723"/>
    </source>
</evidence>
<comment type="similarity">
    <text evidence="1">In the C-terminal section; belongs to the transposase 35 family.</text>
</comment>
<feature type="domain" description="Cas12f1-like TNB" evidence="10">
    <location>
        <begin position="284"/>
        <end position="351"/>
    </location>
</feature>
<keyword evidence="3" id="KW-0815">Transposition</keyword>
<organism evidence="12 13">
    <name type="scientific">Eubacterium segne</name>
    <dbReference type="NCBI Taxonomy" id="2763045"/>
    <lineage>
        <taxon>Bacteria</taxon>
        <taxon>Bacillati</taxon>
        <taxon>Bacillota</taxon>
        <taxon>Clostridia</taxon>
        <taxon>Eubacteriales</taxon>
        <taxon>Eubacteriaceae</taxon>
        <taxon>Eubacterium</taxon>
    </lineage>
</organism>
<dbReference type="RefSeq" id="WP_186840280.1">
    <property type="nucleotide sequence ID" value="NZ_JACOOZ010000003.1"/>
</dbReference>
<evidence type="ECO:0000256" key="8">
    <source>
        <dbReference type="SAM" id="Coils"/>
    </source>
</evidence>
<evidence type="ECO:0000313" key="12">
    <source>
        <dbReference type="EMBL" id="MBC5667336.1"/>
    </source>
</evidence>
<evidence type="ECO:0000259" key="11">
    <source>
        <dbReference type="Pfam" id="PF12323"/>
    </source>
</evidence>
<evidence type="ECO:0000256" key="2">
    <source>
        <dbReference type="ARBA" id="ARBA00011044"/>
    </source>
</evidence>
<keyword evidence="5" id="KW-0862">Zinc</keyword>
<evidence type="ECO:0000256" key="3">
    <source>
        <dbReference type="ARBA" id="ARBA00022578"/>
    </source>
</evidence>
<evidence type="ECO:0000259" key="10">
    <source>
        <dbReference type="Pfam" id="PF07282"/>
    </source>
</evidence>
<dbReference type="NCBIfam" id="NF040570">
    <property type="entry name" value="guided_TnpB"/>
    <property type="match status" value="1"/>
</dbReference>
<feature type="coiled-coil region" evidence="8">
    <location>
        <begin position="196"/>
        <end position="226"/>
    </location>
</feature>
<keyword evidence="13" id="KW-1185">Reference proteome</keyword>
<keyword evidence="8" id="KW-0175">Coiled coil</keyword>
<keyword evidence="7" id="KW-0233">DNA recombination</keyword>
<accession>A0ABR7F161</accession>
<evidence type="ECO:0000256" key="1">
    <source>
        <dbReference type="ARBA" id="ARBA00008761"/>
    </source>
</evidence>
<dbReference type="EMBL" id="JACOOZ010000003">
    <property type="protein sequence ID" value="MBC5667336.1"/>
    <property type="molecule type" value="Genomic_DNA"/>
</dbReference>